<evidence type="ECO:0000256" key="1">
    <source>
        <dbReference type="SAM" id="MobiDB-lite"/>
    </source>
</evidence>
<gene>
    <name evidence="3" type="ORF">RhiirA1_477911</name>
    <name evidence="2" type="ORF">RhiirA5_439547</name>
</gene>
<proteinExistence type="predicted"/>
<reference evidence="2 5" key="1">
    <citation type="submission" date="2016-04" db="EMBL/GenBank/DDBJ databases">
        <title>Genome analyses suggest a sexual origin of heterokaryosis in a supposedly ancient asexual fungus.</title>
        <authorList>
            <person name="Ropars J."/>
            <person name="Sedzielewska K."/>
            <person name="Noel J."/>
            <person name="Charron P."/>
            <person name="Farinelli L."/>
            <person name="Marton T."/>
            <person name="Kruger M."/>
            <person name="Pelin A."/>
            <person name="Brachmann A."/>
            <person name="Corradi N."/>
        </authorList>
    </citation>
    <scope>NUCLEOTIDE SEQUENCE [LARGE SCALE GENOMIC DNA]</scope>
    <source>
        <strain evidence="2 5">A5</strain>
    </source>
</reference>
<feature type="region of interest" description="Disordered" evidence="1">
    <location>
        <begin position="72"/>
        <end position="93"/>
    </location>
</feature>
<dbReference type="VEuPathDB" id="FungiDB:RhiirA1_477911"/>
<reference evidence="3 4" key="3">
    <citation type="submission" date="2017-10" db="EMBL/GenBank/DDBJ databases">
        <title>Extensive intraspecific genome diversity in a model arbuscular mycorrhizal fungus.</title>
        <authorList>
            <person name="Chen E.C.H."/>
            <person name="Morin E."/>
            <person name="Baudet D."/>
            <person name="Noel J."/>
            <person name="Ndikumana S."/>
            <person name="Charron P."/>
            <person name="St-Onge C."/>
            <person name="Giorgi J."/>
            <person name="Grigoriev I.V."/>
            <person name="Roux C."/>
            <person name="Martin F.M."/>
            <person name="Corradi N."/>
        </authorList>
    </citation>
    <scope>NUCLEOTIDE SEQUENCE [LARGE SCALE GENOMIC DNA]</scope>
    <source>
        <strain evidence="3 4">A1</strain>
    </source>
</reference>
<protein>
    <submittedName>
        <fullName evidence="3">Uncharacterized protein</fullName>
    </submittedName>
</protein>
<evidence type="ECO:0000313" key="4">
    <source>
        <dbReference type="Proteomes" id="UP000232688"/>
    </source>
</evidence>
<dbReference type="AlphaFoldDB" id="A0A2N0QSV1"/>
<evidence type="ECO:0000313" key="5">
    <source>
        <dbReference type="Proteomes" id="UP000232722"/>
    </source>
</evidence>
<dbReference type="EMBL" id="LLXH01003515">
    <property type="protein sequence ID" value="PKC54126.1"/>
    <property type="molecule type" value="Genomic_DNA"/>
</dbReference>
<dbReference type="Proteomes" id="UP000232688">
    <property type="component" value="Unassembled WGS sequence"/>
</dbReference>
<evidence type="ECO:0000313" key="3">
    <source>
        <dbReference type="EMBL" id="PKC54126.1"/>
    </source>
</evidence>
<sequence>MESAYTVTLQNIGISFLRKLWEAQQQNKEMSHNVIKKVKEAEQREQIILEKNEKIRKVSQEVKSIRLELKKAKSSTKNNRKGKGVNRTRLLIR</sequence>
<comment type="caution">
    <text evidence="3">The sequence shown here is derived from an EMBL/GenBank/DDBJ whole genome shotgun (WGS) entry which is preliminary data.</text>
</comment>
<reference evidence="2 5" key="2">
    <citation type="submission" date="2017-09" db="EMBL/GenBank/DDBJ databases">
        <title>Extensive intraspecific genome diversity in a model arbuscular mycorrhizal fungus.</title>
        <authorList>
            <person name="Chen E.C."/>
            <person name="Morin E."/>
            <person name="Beaudet D."/>
            <person name="Noel J."/>
            <person name="Ndikumana S."/>
            <person name="Charron P."/>
            <person name="St-Onge C."/>
            <person name="Giorgi J."/>
            <person name="Grigoriev I.V."/>
            <person name="Roux C."/>
            <person name="Martin F.M."/>
            <person name="Corradi N."/>
        </authorList>
    </citation>
    <scope>NUCLEOTIDE SEQUENCE [LARGE SCALE GENOMIC DNA]</scope>
    <source>
        <strain evidence="2 5">A5</strain>
    </source>
</reference>
<evidence type="ECO:0000313" key="2">
    <source>
        <dbReference type="EMBL" id="PKB94101.1"/>
    </source>
</evidence>
<reference evidence="3 4" key="4">
    <citation type="submission" date="2017-10" db="EMBL/GenBank/DDBJ databases">
        <title>Genome analyses suggest a sexual origin of heterokaryosis in a supposedly ancient asexual fungus.</title>
        <authorList>
            <person name="Corradi N."/>
            <person name="Sedzielewska K."/>
            <person name="Noel J."/>
            <person name="Charron P."/>
            <person name="Farinelli L."/>
            <person name="Marton T."/>
            <person name="Kruger M."/>
            <person name="Pelin A."/>
            <person name="Brachmann A."/>
            <person name="Corradi N."/>
        </authorList>
    </citation>
    <scope>NUCLEOTIDE SEQUENCE [LARGE SCALE GENOMIC DNA]</scope>
    <source>
        <strain evidence="3 4">A1</strain>
    </source>
</reference>
<accession>A0A2N0QSV1</accession>
<organism evidence="3 4">
    <name type="scientific">Rhizophagus irregularis</name>
    <dbReference type="NCBI Taxonomy" id="588596"/>
    <lineage>
        <taxon>Eukaryota</taxon>
        <taxon>Fungi</taxon>
        <taxon>Fungi incertae sedis</taxon>
        <taxon>Mucoromycota</taxon>
        <taxon>Glomeromycotina</taxon>
        <taxon>Glomeromycetes</taxon>
        <taxon>Glomerales</taxon>
        <taxon>Glomeraceae</taxon>
        <taxon>Rhizophagus</taxon>
    </lineage>
</organism>
<dbReference type="VEuPathDB" id="FungiDB:RhiirFUN_024208"/>
<name>A0A2N0QSV1_9GLOM</name>
<dbReference type="EMBL" id="LLXJ01006639">
    <property type="protein sequence ID" value="PKB94101.1"/>
    <property type="molecule type" value="Genomic_DNA"/>
</dbReference>
<dbReference type="Proteomes" id="UP000232722">
    <property type="component" value="Unassembled WGS sequence"/>
</dbReference>